<dbReference type="Proteomes" id="UP000232883">
    <property type="component" value="Chromosome"/>
</dbReference>
<evidence type="ECO:0000313" key="2">
    <source>
        <dbReference type="EMBL" id="AUD04906.1"/>
    </source>
</evidence>
<dbReference type="Gene3D" id="3.40.30.10">
    <property type="entry name" value="Glutaredoxin"/>
    <property type="match status" value="1"/>
</dbReference>
<dbReference type="RefSeq" id="WP_100991191.1">
    <property type="nucleotide sequence ID" value="NZ_CP025096.1"/>
</dbReference>
<dbReference type="InterPro" id="IPR036249">
    <property type="entry name" value="Thioredoxin-like_sf"/>
</dbReference>
<dbReference type="GO" id="GO:0016209">
    <property type="term" value="F:antioxidant activity"/>
    <property type="evidence" value="ECO:0007669"/>
    <property type="project" value="InterPro"/>
</dbReference>
<dbReference type="InterPro" id="IPR013766">
    <property type="entry name" value="Thioredoxin_domain"/>
</dbReference>
<dbReference type="Pfam" id="PF00578">
    <property type="entry name" value="AhpC-TSA"/>
    <property type="match status" value="1"/>
</dbReference>
<keyword evidence="3" id="KW-1185">Reference proteome</keyword>
<evidence type="ECO:0000259" key="1">
    <source>
        <dbReference type="PROSITE" id="PS51352"/>
    </source>
</evidence>
<name>A0A2K8Z4T4_9BACT</name>
<feature type="domain" description="Thioredoxin" evidence="1">
    <location>
        <begin position="35"/>
        <end position="169"/>
    </location>
</feature>
<dbReference type="SUPFAM" id="SSF52833">
    <property type="entry name" value="Thioredoxin-like"/>
    <property type="match status" value="1"/>
</dbReference>
<dbReference type="EMBL" id="CP025096">
    <property type="protein sequence ID" value="AUD04906.1"/>
    <property type="molecule type" value="Genomic_DNA"/>
</dbReference>
<dbReference type="KEGG" id="spir:CWM47_25510"/>
<dbReference type="PROSITE" id="PS51352">
    <property type="entry name" value="THIOREDOXIN_2"/>
    <property type="match status" value="1"/>
</dbReference>
<organism evidence="2 3">
    <name type="scientific">Spirosoma pollinicola</name>
    <dbReference type="NCBI Taxonomy" id="2057025"/>
    <lineage>
        <taxon>Bacteria</taxon>
        <taxon>Pseudomonadati</taxon>
        <taxon>Bacteroidota</taxon>
        <taxon>Cytophagia</taxon>
        <taxon>Cytophagales</taxon>
        <taxon>Cytophagaceae</taxon>
        <taxon>Spirosoma</taxon>
    </lineage>
</organism>
<gene>
    <name evidence="2" type="ORF">CWM47_25510</name>
</gene>
<evidence type="ECO:0000313" key="3">
    <source>
        <dbReference type="Proteomes" id="UP000232883"/>
    </source>
</evidence>
<proteinExistence type="predicted"/>
<dbReference type="InterPro" id="IPR000866">
    <property type="entry name" value="AhpC/TSA"/>
</dbReference>
<dbReference type="AlphaFoldDB" id="A0A2K8Z4T4"/>
<dbReference type="GO" id="GO:0016491">
    <property type="term" value="F:oxidoreductase activity"/>
    <property type="evidence" value="ECO:0007669"/>
    <property type="project" value="InterPro"/>
</dbReference>
<reference evidence="2 3" key="1">
    <citation type="submission" date="2017-11" db="EMBL/GenBank/DDBJ databases">
        <title>Taxonomic description and genome sequences of Spirosoma HA7 sp. nov., isolated from pollen microhabitat of Corylus avellana.</title>
        <authorList>
            <person name="Ambika Manirajan B."/>
            <person name="Suarez C."/>
            <person name="Ratering S."/>
            <person name="Geissler-Plaum R."/>
            <person name="Cardinale M."/>
            <person name="Sylvia S."/>
        </authorList>
    </citation>
    <scope>NUCLEOTIDE SEQUENCE [LARGE SCALE GENOMIC DNA]</scope>
    <source>
        <strain evidence="2 3">HA7</strain>
    </source>
</reference>
<accession>A0A2K8Z4T4</accession>
<protein>
    <recommendedName>
        <fullName evidence="1">Thioredoxin domain-containing protein</fullName>
    </recommendedName>
</protein>
<sequence length="169" mass="19064">MRTYLKWSLPVLVIGLLSYLAWGFTTKLHHKQEANERVQTLPNFKAEGINNVPISQADFQNKPAVLLYFNSDCDHCQREADELRQQANKLDSAQVLMLSSEPVAVLQAFARAHKLNTVSTLQVAHIDRKTAYETFGFAAVPDLLIYHADGSLAKRFRGETSVDAIKRHL</sequence>
<dbReference type="OrthoDB" id="662072at2"/>